<feature type="transmembrane region" description="Helical" evidence="8">
    <location>
        <begin position="102"/>
        <end position="124"/>
    </location>
</feature>
<dbReference type="PIRSF" id="PIRSF002744">
    <property type="entry name" value="Pur-cyt_permease"/>
    <property type="match status" value="1"/>
</dbReference>
<dbReference type="Pfam" id="PF02133">
    <property type="entry name" value="Transp_cyt_pur"/>
    <property type="match status" value="1"/>
</dbReference>
<feature type="transmembrane region" description="Helical" evidence="8">
    <location>
        <begin position="425"/>
        <end position="448"/>
    </location>
</feature>
<evidence type="ECO:0000256" key="5">
    <source>
        <dbReference type="ARBA" id="ARBA00022989"/>
    </source>
</evidence>
<comment type="subcellular location">
    <subcellularLocation>
        <location evidence="1">Membrane</location>
        <topology evidence="1">Multi-pass membrane protein</topology>
    </subcellularLocation>
</comment>
<protein>
    <submittedName>
        <fullName evidence="9">NCS1 family nucleobase:cation symporter-1</fullName>
    </submittedName>
</protein>
<evidence type="ECO:0000256" key="6">
    <source>
        <dbReference type="ARBA" id="ARBA00023136"/>
    </source>
</evidence>
<reference evidence="9" key="1">
    <citation type="submission" date="2022-06" db="EMBL/GenBank/DDBJ databases">
        <title>Sequencing the genomes of 1000 actinobacteria strains.</title>
        <authorList>
            <person name="Klenk H.-P."/>
        </authorList>
    </citation>
    <scope>NUCLEOTIDE SEQUENCE</scope>
    <source>
        <strain evidence="9">DSM 46694</strain>
    </source>
</reference>
<keyword evidence="6 7" id="KW-0472">Membrane</keyword>
<feature type="transmembrane region" description="Helical" evidence="8">
    <location>
        <begin position="162"/>
        <end position="185"/>
    </location>
</feature>
<dbReference type="InterPro" id="IPR001248">
    <property type="entry name" value="Pur-cyt_permease"/>
</dbReference>
<keyword evidence="3 7" id="KW-0813">Transport</keyword>
<evidence type="ECO:0000256" key="8">
    <source>
        <dbReference type="SAM" id="Phobius"/>
    </source>
</evidence>
<dbReference type="PANTHER" id="PTHR31806:SF1">
    <property type="entry name" value="PURINE-CYTOSINE PERMEASE FCY2-RELATED"/>
    <property type="match status" value="1"/>
</dbReference>
<evidence type="ECO:0000256" key="1">
    <source>
        <dbReference type="ARBA" id="ARBA00004141"/>
    </source>
</evidence>
<evidence type="ECO:0000256" key="7">
    <source>
        <dbReference type="PIRNR" id="PIRNR002744"/>
    </source>
</evidence>
<feature type="transmembrane region" description="Helical" evidence="8">
    <location>
        <begin position="400"/>
        <end position="419"/>
    </location>
</feature>
<evidence type="ECO:0000313" key="10">
    <source>
        <dbReference type="Proteomes" id="UP001139648"/>
    </source>
</evidence>
<accession>A0A9X2K3E4</accession>
<dbReference type="GO" id="GO:0022857">
    <property type="term" value="F:transmembrane transporter activity"/>
    <property type="evidence" value="ECO:0007669"/>
    <property type="project" value="InterPro"/>
</dbReference>
<dbReference type="EMBL" id="JAMZEB010000002">
    <property type="protein sequence ID" value="MCP2358269.1"/>
    <property type="molecule type" value="Genomic_DNA"/>
</dbReference>
<sequence>MSTDTAPTLMERNTIGPIPAAERTGSARGVFGIWLGVNMLPLTVVTGALGTTLFHLPFAWALAAVVIGNIVGGVFMALHASQGPQLGVPQMIQARGQFGTKGAALIVLVATVMFMGFYISNLVVGAQSLIGVFPGLGTPAVIVGAAVLSMAGTVIGLRLIKAIITVSAVVIGVLVVVAFGWILVSGVPDGALSAGEFTVTGFVSMIAVGAVWQIAYAPYVSDYSRYLPAGSGARAAFWATYGGTVLSSVLVMALGCLVGAAATNEDVVGGLASLTGGLATVMLIAFALTSALGNAGNVYCATLNALTLIETFRSGWLPGLRGRLVTAAILHALGVVVALVSTEGFIASFTGFITILLYVLIPWSAINLVDYFVVRKGHYDVNAFFAADGGPYGRWNMPALVIYGIGLLVQIPFMVLPMFTGPVAAAVGGIDLAWLVGLAVSGGAYLLVARRAATRAAEPAVAAA</sequence>
<dbReference type="AlphaFoldDB" id="A0A9X2K3E4"/>
<feature type="transmembrane region" description="Helical" evidence="8">
    <location>
        <begin position="238"/>
        <end position="261"/>
    </location>
</feature>
<evidence type="ECO:0000313" key="9">
    <source>
        <dbReference type="EMBL" id="MCP2358269.1"/>
    </source>
</evidence>
<feature type="transmembrane region" description="Helical" evidence="8">
    <location>
        <begin position="197"/>
        <end position="217"/>
    </location>
</feature>
<feature type="transmembrane region" description="Helical" evidence="8">
    <location>
        <begin position="322"/>
        <end position="340"/>
    </location>
</feature>
<gene>
    <name evidence="9" type="ORF">HD597_005289</name>
</gene>
<feature type="transmembrane region" description="Helical" evidence="8">
    <location>
        <begin position="60"/>
        <end position="81"/>
    </location>
</feature>
<feature type="transmembrane region" description="Helical" evidence="8">
    <location>
        <begin position="136"/>
        <end position="155"/>
    </location>
</feature>
<keyword evidence="10" id="KW-1185">Reference proteome</keyword>
<name>A0A9X2K3E4_9ACTN</name>
<dbReference type="Gene3D" id="1.10.4160.10">
    <property type="entry name" value="Hydantoin permease"/>
    <property type="match status" value="1"/>
</dbReference>
<keyword evidence="4 8" id="KW-0812">Transmembrane</keyword>
<dbReference type="InterPro" id="IPR026030">
    <property type="entry name" value="Pur-cyt_permease_Fcy2/21/22"/>
</dbReference>
<comment type="similarity">
    <text evidence="2 7">Belongs to the purine-cytosine permease (2.A.39) family.</text>
</comment>
<comment type="caution">
    <text evidence="9">The sequence shown here is derived from an EMBL/GenBank/DDBJ whole genome shotgun (WGS) entry which is preliminary data.</text>
</comment>
<evidence type="ECO:0000256" key="3">
    <source>
        <dbReference type="ARBA" id="ARBA00022448"/>
    </source>
</evidence>
<feature type="transmembrane region" description="Helical" evidence="8">
    <location>
        <begin position="31"/>
        <end position="54"/>
    </location>
</feature>
<dbReference type="GO" id="GO:0005886">
    <property type="term" value="C:plasma membrane"/>
    <property type="evidence" value="ECO:0007669"/>
    <property type="project" value="TreeGrafter"/>
</dbReference>
<evidence type="ECO:0000256" key="2">
    <source>
        <dbReference type="ARBA" id="ARBA00008974"/>
    </source>
</evidence>
<keyword evidence="5 8" id="KW-1133">Transmembrane helix</keyword>
<evidence type="ECO:0000256" key="4">
    <source>
        <dbReference type="ARBA" id="ARBA00022692"/>
    </source>
</evidence>
<feature type="transmembrane region" description="Helical" evidence="8">
    <location>
        <begin position="346"/>
        <end position="369"/>
    </location>
</feature>
<organism evidence="9 10">
    <name type="scientific">Nonomuraea thailandensis</name>
    <dbReference type="NCBI Taxonomy" id="1188745"/>
    <lineage>
        <taxon>Bacteria</taxon>
        <taxon>Bacillati</taxon>
        <taxon>Actinomycetota</taxon>
        <taxon>Actinomycetes</taxon>
        <taxon>Streptosporangiales</taxon>
        <taxon>Streptosporangiaceae</taxon>
        <taxon>Nonomuraea</taxon>
    </lineage>
</organism>
<dbReference type="Proteomes" id="UP001139648">
    <property type="component" value="Unassembled WGS sequence"/>
</dbReference>
<proteinExistence type="inferred from homology"/>
<dbReference type="PANTHER" id="PTHR31806">
    <property type="entry name" value="PURINE-CYTOSINE PERMEASE FCY2-RELATED"/>
    <property type="match status" value="1"/>
</dbReference>
<dbReference type="RefSeq" id="WP_253745356.1">
    <property type="nucleotide sequence ID" value="NZ_BAABKA010000065.1"/>
</dbReference>